<protein>
    <submittedName>
        <fullName evidence="2">Uncharacterized protein</fullName>
    </submittedName>
</protein>
<feature type="signal peptide" evidence="1">
    <location>
        <begin position="1"/>
        <end position="23"/>
    </location>
</feature>
<accession>A0ABD6EYS7</accession>
<dbReference type="Proteomes" id="UP001608902">
    <property type="component" value="Unassembled WGS sequence"/>
</dbReference>
<dbReference type="EMBL" id="JBGFUD010008025">
    <property type="protein sequence ID" value="MFH4981857.1"/>
    <property type="molecule type" value="Genomic_DNA"/>
</dbReference>
<organism evidence="2 3">
    <name type="scientific">Gnathostoma spinigerum</name>
    <dbReference type="NCBI Taxonomy" id="75299"/>
    <lineage>
        <taxon>Eukaryota</taxon>
        <taxon>Metazoa</taxon>
        <taxon>Ecdysozoa</taxon>
        <taxon>Nematoda</taxon>
        <taxon>Chromadorea</taxon>
        <taxon>Rhabditida</taxon>
        <taxon>Spirurina</taxon>
        <taxon>Gnathostomatomorpha</taxon>
        <taxon>Gnathostomatoidea</taxon>
        <taxon>Gnathostomatidae</taxon>
        <taxon>Gnathostoma</taxon>
    </lineage>
</organism>
<reference evidence="2 3" key="1">
    <citation type="submission" date="2024-08" db="EMBL/GenBank/DDBJ databases">
        <title>Gnathostoma spinigerum genome.</title>
        <authorList>
            <person name="Gonzalez-Bertolin B."/>
            <person name="Monzon S."/>
            <person name="Zaballos A."/>
            <person name="Jimenez P."/>
            <person name="Dekumyoy P."/>
            <person name="Varona S."/>
            <person name="Cuesta I."/>
            <person name="Sumanam S."/>
            <person name="Adisakwattana P."/>
            <person name="Gasser R.B."/>
            <person name="Hernandez-Gonzalez A."/>
            <person name="Young N.D."/>
            <person name="Perteguer M.J."/>
        </authorList>
    </citation>
    <scope>NUCLEOTIDE SEQUENCE [LARGE SCALE GENOMIC DNA]</scope>
    <source>
        <strain evidence="2">AL3</strain>
        <tissue evidence="2">Liver</tissue>
    </source>
</reference>
<dbReference type="AlphaFoldDB" id="A0ABD6EYS7"/>
<evidence type="ECO:0000313" key="3">
    <source>
        <dbReference type="Proteomes" id="UP001608902"/>
    </source>
</evidence>
<evidence type="ECO:0000313" key="2">
    <source>
        <dbReference type="EMBL" id="MFH4981857.1"/>
    </source>
</evidence>
<proteinExistence type="predicted"/>
<sequence length="128" mass="14820">MMHRGDWLLASNFLSLLFPFILDDIDDILDDIGYDRQVFKYSSICFQFESIVAILIKVTDHSQPARLTRLSRTILPNVYFQLIILPSLSRFTPHSSKVIRLSCEDLRYCCRLDDGNIIDISTDNNDNC</sequence>
<keyword evidence="1" id="KW-0732">Signal</keyword>
<feature type="chain" id="PRO_5044846676" evidence="1">
    <location>
        <begin position="24"/>
        <end position="128"/>
    </location>
</feature>
<keyword evidence="3" id="KW-1185">Reference proteome</keyword>
<comment type="caution">
    <text evidence="2">The sequence shown here is derived from an EMBL/GenBank/DDBJ whole genome shotgun (WGS) entry which is preliminary data.</text>
</comment>
<gene>
    <name evidence="2" type="ORF">AB6A40_008566</name>
</gene>
<evidence type="ECO:0000256" key="1">
    <source>
        <dbReference type="SAM" id="SignalP"/>
    </source>
</evidence>
<name>A0ABD6EYS7_9BILA</name>